<feature type="compositionally biased region" description="Acidic residues" evidence="1">
    <location>
        <begin position="151"/>
        <end position="160"/>
    </location>
</feature>
<protein>
    <submittedName>
        <fullName evidence="2">Uncharacterized protein</fullName>
    </submittedName>
</protein>
<gene>
    <name evidence="2" type="ORF">V9T40_009646</name>
</gene>
<accession>A0AAN9TN64</accession>
<evidence type="ECO:0000313" key="3">
    <source>
        <dbReference type="Proteomes" id="UP001367676"/>
    </source>
</evidence>
<keyword evidence="3" id="KW-1185">Reference proteome</keyword>
<name>A0AAN9TN64_9HEMI</name>
<reference evidence="2 3" key="1">
    <citation type="submission" date="2024-03" db="EMBL/GenBank/DDBJ databases">
        <title>Adaptation during the transition from Ophiocordyceps entomopathogen to insect associate is accompanied by gene loss and intensified selection.</title>
        <authorList>
            <person name="Ward C.M."/>
            <person name="Onetto C.A."/>
            <person name="Borneman A.R."/>
        </authorList>
    </citation>
    <scope>NUCLEOTIDE SEQUENCE [LARGE SCALE GENOMIC DNA]</scope>
    <source>
        <strain evidence="2">AWRI1</strain>
        <tissue evidence="2">Single Adult Female</tissue>
    </source>
</reference>
<feature type="compositionally biased region" description="Low complexity" evidence="1">
    <location>
        <begin position="161"/>
        <end position="179"/>
    </location>
</feature>
<dbReference type="AlphaFoldDB" id="A0AAN9TN64"/>
<comment type="caution">
    <text evidence="2">The sequence shown here is derived from an EMBL/GenBank/DDBJ whole genome shotgun (WGS) entry which is preliminary data.</text>
</comment>
<dbReference type="EMBL" id="JBBCAQ010000010">
    <property type="protein sequence ID" value="KAK7602205.1"/>
    <property type="molecule type" value="Genomic_DNA"/>
</dbReference>
<evidence type="ECO:0000256" key="1">
    <source>
        <dbReference type="SAM" id="MobiDB-lite"/>
    </source>
</evidence>
<sequence>MDNEMKIMTSYSSYSRYSYRLTYETVQKCYEMFTKSSVPLFSSSQIRQFKRQLARSQFHKHHDICLDKLIVELRFYKNIEILNDILPYDIIKQLERRYLISPEDIANILLDDEVLGVTAPPPPAAQAVDEVIVISDDDEEEIVYHNKIITDEESESEEEGSISSGGYEGDSSGYSSSSSSDDDSRRAVWGSCLVSLQVTSGGSIISNAVVFEYKKRSNIDESQFHNFCNIKEEQYNQYMYENDTLLKFILIHRIESIQDDAYTHGSSLVNKYEVS</sequence>
<evidence type="ECO:0000313" key="2">
    <source>
        <dbReference type="EMBL" id="KAK7602205.1"/>
    </source>
</evidence>
<proteinExistence type="predicted"/>
<dbReference type="Proteomes" id="UP001367676">
    <property type="component" value="Unassembled WGS sequence"/>
</dbReference>
<organism evidence="2 3">
    <name type="scientific">Parthenolecanium corni</name>
    <dbReference type="NCBI Taxonomy" id="536013"/>
    <lineage>
        <taxon>Eukaryota</taxon>
        <taxon>Metazoa</taxon>
        <taxon>Ecdysozoa</taxon>
        <taxon>Arthropoda</taxon>
        <taxon>Hexapoda</taxon>
        <taxon>Insecta</taxon>
        <taxon>Pterygota</taxon>
        <taxon>Neoptera</taxon>
        <taxon>Paraneoptera</taxon>
        <taxon>Hemiptera</taxon>
        <taxon>Sternorrhyncha</taxon>
        <taxon>Coccoidea</taxon>
        <taxon>Coccidae</taxon>
        <taxon>Parthenolecanium</taxon>
    </lineage>
</organism>
<feature type="region of interest" description="Disordered" evidence="1">
    <location>
        <begin position="146"/>
        <end position="181"/>
    </location>
</feature>